<dbReference type="AlphaFoldDB" id="A0A8C3TTX3"/>
<sequence length="522" mass="59779">MKAIYLITPTKKSVDGLIDDFINKSSSRYKAAYVYFTDFCPDSLFNKIKASCAKSIKKCKEINISFFPYESQVFTLNIPDAFYRCYSPTLERTKDKDAVLQVMAEQIVTLCATLDENPGVRYKSGPSDRASKLAQLVEKSLENYYKTDEKSQIKAKTHSQLIIIDRGFDPVSTVLHELTFQAMAYDLLPIENDTYKYKTEGSGGKEKEAILEEDDDLWVKMRHKHIADVIEEISMSFIEGADFQLVISFQLSISALSQLMKKMPLYRKEISKQVVHLNIAEDCMRKFKPNIERLCKAEQDLALGTDAEGQKVKDSMRVLLPVLLNKSHDSYDKIRAILLYIFSTNGTTQENLDKLIQNVQIESDSDMIKNWKYLDVPVISSFVAQQHKYARRDRSQEETFQLSRWTPVIKDVMEDAIENKLDSKDWPYCSRCPPTWNGSGAVSARQKPRASCREERRSSARLIVFVIGGVTYSEMRSAYQVSEAYKSCEVVIGSTHILTPRRLLEEVKSLNKPKDMVCIKDE</sequence>
<dbReference type="Proteomes" id="UP000694563">
    <property type="component" value="Chromosome 9"/>
</dbReference>
<keyword evidence="3" id="KW-0653">Protein transport</keyword>
<dbReference type="PIRSF" id="PIRSF005715">
    <property type="entry name" value="VPS45_Sec1"/>
    <property type="match status" value="1"/>
</dbReference>
<evidence type="ECO:0000256" key="1">
    <source>
        <dbReference type="ARBA" id="ARBA00009884"/>
    </source>
</evidence>
<dbReference type="Ensembl" id="ENSCUST00005004401.1">
    <property type="protein sequence ID" value="ENSCUSP00005004213.1"/>
    <property type="gene ID" value="ENSCUSG00005002745.1"/>
</dbReference>
<organism evidence="4 5">
    <name type="scientific">Catharus ustulatus</name>
    <name type="common">Russet-backed thrush</name>
    <name type="synonym">Hylocichla ustulatus</name>
    <dbReference type="NCBI Taxonomy" id="91951"/>
    <lineage>
        <taxon>Eukaryota</taxon>
        <taxon>Metazoa</taxon>
        <taxon>Chordata</taxon>
        <taxon>Craniata</taxon>
        <taxon>Vertebrata</taxon>
        <taxon>Euteleostomi</taxon>
        <taxon>Archelosauria</taxon>
        <taxon>Archosauria</taxon>
        <taxon>Dinosauria</taxon>
        <taxon>Saurischia</taxon>
        <taxon>Theropoda</taxon>
        <taxon>Coelurosauria</taxon>
        <taxon>Aves</taxon>
        <taxon>Neognathae</taxon>
        <taxon>Neoaves</taxon>
        <taxon>Telluraves</taxon>
        <taxon>Australaves</taxon>
        <taxon>Passeriformes</taxon>
        <taxon>Turdidae</taxon>
        <taxon>Catharus</taxon>
    </lineage>
</organism>
<dbReference type="InterPro" id="IPR001619">
    <property type="entry name" value="Sec1-like"/>
</dbReference>
<dbReference type="Gene3D" id="3.90.830.10">
    <property type="entry name" value="Syntaxin Binding Protein 1, Chain A, domain 2"/>
    <property type="match status" value="1"/>
</dbReference>
<evidence type="ECO:0000313" key="5">
    <source>
        <dbReference type="Proteomes" id="UP000694563"/>
    </source>
</evidence>
<reference evidence="4" key="2">
    <citation type="submission" date="2025-08" db="UniProtKB">
        <authorList>
            <consortium name="Ensembl"/>
        </authorList>
    </citation>
    <scope>IDENTIFICATION</scope>
</reference>
<dbReference type="Gene3D" id="1.25.40.60">
    <property type="match status" value="1"/>
</dbReference>
<dbReference type="InterPro" id="IPR043127">
    <property type="entry name" value="Sec-1-like_dom3a"/>
</dbReference>
<name>A0A8C3TTX3_CATUS</name>
<gene>
    <name evidence="4" type="primary">STXBP3</name>
</gene>
<dbReference type="GO" id="GO:0019905">
    <property type="term" value="F:syntaxin binding"/>
    <property type="evidence" value="ECO:0007669"/>
    <property type="project" value="UniProtKB-ARBA"/>
</dbReference>
<dbReference type="Gene3D" id="3.40.50.1910">
    <property type="match status" value="1"/>
</dbReference>
<dbReference type="InterPro" id="IPR027482">
    <property type="entry name" value="Sec1-like_dom2"/>
</dbReference>
<dbReference type="GO" id="GO:0016192">
    <property type="term" value="P:vesicle-mediated transport"/>
    <property type="evidence" value="ECO:0007669"/>
    <property type="project" value="InterPro"/>
</dbReference>
<keyword evidence="2" id="KW-0813">Transport</keyword>
<reference evidence="4" key="1">
    <citation type="submission" date="2020-10" db="EMBL/GenBank/DDBJ databases">
        <title>Catharus ustulatus (Swainson's thrush) genome, bCatUst1, primary haplotype v2.</title>
        <authorList>
            <person name="Delmore K."/>
            <person name="Vafadar M."/>
            <person name="Formenti G."/>
            <person name="Chow W."/>
            <person name="Pelan S."/>
            <person name="Howe K."/>
            <person name="Rhie A."/>
            <person name="Mountcastle J."/>
            <person name="Haase B."/>
            <person name="Fedrigo O."/>
            <person name="Jarvis E.D."/>
        </authorList>
    </citation>
    <scope>NUCLEOTIDE SEQUENCE [LARGE SCALE GENOMIC DNA]</scope>
</reference>
<comment type="similarity">
    <text evidence="1">Belongs to the STXBP/unc-18/SEC1 family.</text>
</comment>
<dbReference type="FunFam" id="3.90.830.10:FF:000001">
    <property type="entry name" value="syntaxin-binding protein 1 isoform X2"/>
    <property type="match status" value="1"/>
</dbReference>
<dbReference type="Pfam" id="PF00995">
    <property type="entry name" value="Sec1"/>
    <property type="match status" value="1"/>
</dbReference>
<keyword evidence="5" id="KW-1185">Reference proteome</keyword>
<dbReference type="GO" id="GO:0015031">
    <property type="term" value="P:protein transport"/>
    <property type="evidence" value="ECO:0007669"/>
    <property type="project" value="UniProtKB-KW"/>
</dbReference>
<evidence type="ECO:0000313" key="4">
    <source>
        <dbReference type="Ensembl" id="ENSCUSP00005004213.1"/>
    </source>
</evidence>
<dbReference type="InterPro" id="IPR043154">
    <property type="entry name" value="Sec-1-like_dom1"/>
</dbReference>
<proteinExistence type="inferred from homology"/>
<evidence type="ECO:0000256" key="2">
    <source>
        <dbReference type="ARBA" id="ARBA00022448"/>
    </source>
</evidence>
<dbReference type="InterPro" id="IPR036045">
    <property type="entry name" value="Sec1-like_sf"/>
</dbReference>
<dbReference type="PANTHER" id="PTHR11679">
    <property type="entry name" value="VESICLE PROTEIN SORTING-ASSOCIATED"/>
    <property type="match status" value="1"/>
</dbReference>
<accession>A0A8C3TTX3</accession>
<reference evidence="4" key="3">
    <citation type="submission" date="2025-09" db="UniProtKB">
        <authorList>
            <consortium name="Ensembl"/>
        </authorList>
    </citation>
    <scope>IDENTIFICATION</scope>
</reference>
<dbReference type="Gene3D" id="3.40.50.2060">
    <property type="match status" value="1"/>
</dbReference>
<evidence type="ECO:0000256" key="3">
    <source>
        <dbReference type="ARBA" id="ARBA00022927"/>
    </source>
</evidence>
<dbReference type="SUPFAM" id="SSF56815">
    <property type="entry name" value="Sec1/munc18-like (SM) proteins"/>
    <property type="match status" value="1"/>
</dbReference>
<protein>
    <submittedName>
        <fullName evidence="4">Syntaxin binding protein 3</fullName>
    </submittedName>
</protein>